<dbReference type="EMBL" id="QPID01000001">
    <property type="protein sequence ID" value="RCU52537.1"/>
    <property type="molecule type" value="Genomic_DNA"/>
</dbReference>
<dbReference type="RefSeq" id="WP_114336445.1">
    <property type="nucleotide sequence ID" value="NZ_QPID01000001.1"/>
</dbReference>
<organism evidence="2 3">
    <name type="scientific">Corallincola holothuriorum</name>
    <dbReference type="NCBI Taxonomy" id="2282215"/>
    <lineage>
        <taxon>Bacteria</taxon>
        <taxon>Pseudomonadati</taxon>
        <taxon>Pseudomonadota</taxon>
        <taxon>Gammaproteobacteria</taxon>
        <taxon>Alteromonadales</taxon>
        <taxon>Psychromonadaceae</taxon>
        <taxon>Corallincola</taxon>
    </lineage>
</organism>
<dbReference type="PANTHER" id="PTHR45856:SF24">
    <property type="entry name" value="FUNGAL LIPASE-LIKE DOMAIN-CONTAINING PROTEIN"/>
    <property type="match status" value="1"/>
</dbReference>
<dbReference type="OrthoDB" id="5522031at2"/>
<dbReference type="Pfam" id="PF01764">
    <property type="entry name" value="Lipase_3"/>
    <property type="match status" value="1"/>
</dbReference>
<accession>A0A368NPP5</accession>
<sequence>MSSPTANTAPTLFSRLACACNCAYGISSKTGSYIAPAIYDPAVNWTAPPTAISATKSGGGSGPKINACLVGINQDGIIIAFRGTLPPAWTVASLEDWWQDIVDSAPVSAPPLPGKVHSGFWAALNTLWEDVVTAVELLQQKYPSAPIYVTGHSKGGPLASLGAARLMLGENIIATQVVTFASPHPGDTNFVTHYPMALPVTRLENYLDLVPFLPPTQEFVDLFKGIGDTKLGKAFCHYFPKICAALHSTQNWDYSSLGKLDFVTSSGDVVGIDNYQAIPEYRFVQILAALFGLGDHYQTLAELAADPTLSGDATPELAEAQLLGLDLSKIGAAHCIACQSVSCAGGYMTGAGGDPICPACSV</sequence>
<proteinExistence type="predicted"/>
<dbReference type="InterPro" id="IPR029058">
    <property type="entry name" value="AB_hydrolase_fold"/>
</dbReference>
<keyword evidence="3" id="KW-1185">Reference proteome</keyword>
<reference evidence="2 3" key="1">
    <citation type="submission" date="2018-07" db="EMBL/GenBank/DDBJ databases">
        <title>Corallincola holothuriorum sp. nov., a new facultative anaerobe isolated from sea cucumber Apostichopus japonicus.</title>
        <authorList>
            <person name="Xia H."/>
        </authorList>
    </citation>
    <scope>NUCLEOTIDE SEQUENCE [LARGE SCALE GENOMIC DNA]</scope>
    <source>
        <strain evidence="2 3">C4</strain>
    </source>
</reference>
<name>A0A368NPP5_9GAMM</name>
<dbReference type="InterPro" id="IPR002921">
    <property type="entry name" value="Fungal_lipase-type"/>
</dbReference>
<gene>
    <name evidence="2" type="ORF">DU002_00780</name>
</gene>
<evidence type="ECO:0000313" key="3">
    <source>
        <dbReference type="Proteomes" id="UP000252558"/>
    </source>
</evidence>
<dbReference type="AlphaFoldDB" id="A0A368NPP5"/>
<evidence type="ECO:0000259" key="1">
    <source>
        <dbReference type="Pfam" id="PF01764"/>
    </source>
</evidence>
<comment type="caution">
    <text evidence="2">The sequence shown here is derived from an EMBL/GenBank/DDBJ whole genome shotgun (WGS) entry which is preliminary data.</text>
</comment>
<dbReference type="InterPro" id="IPR051218">
    <property type="entry name" value="Sec_MonoDiacylglyc_Lipase"/>
</dbReference>
<protein>
    <submittedName>
        <fullName evidence="2">Lipase family protein</fullName>
    </submittedName>
</protein>
<evidence type="ECO:0000313" key="2">
    <source>
        <dbReference type="EMBL" id="RCU52537.1"/>
    </source>
</evidence>
<dbReference type="Proteomes" id="UP000252558">
    <property type="component" value="Unassembled WGS sequence"/>
</dbReference>
<feature type="domain" description="Fungal lipase-type" evidence="1">
    <location>
        <begin position="79"/>
        <end position="217"/>
    </location>
</feature>
<dbReference type="GO" id="GO:0006629">
    <property type="term" value="P:lipid metabolic process"/>
    <property type="evidence" value="ECO:0007669"/>
    <property type="project" value="InterPro"/>
</dbReference>
<dbReference type="CDD" id="cd00519">
    <property type="entry name" value="Lipase_3"/>
    <property type="match status" value="1"/>
</dbReference>
<dbReference type="SUPFAM" id="SSF53474">
    <property type="entry name" value="alpha/beta-Hydrolases"/>
    <property type="match status" value="1"/>
</dbReference>
<dbReference type="Gene3D" id="3.40.50.1820">
    <property type="entry name" value="alpha/beta hydrolase"/>
    <property type="match status" value="1"/>
</dbReference>
<dbReference type="PANTHER" id="PTHR45856">
    <property type="entry name" value="ALPHA/BETA-HYDROLASES SUPERFAMILY PROTEIN"/>
    <property type="match status" value="1"/>
</dbReference>